<dbReference type="KEGG" id="spu:763778"/>
<dbReference type="SUPFAM" id="SSF51556">
    <property type="entry name" value="Metallo-dependent hydrolases"/>
    <property type="match status" value="1"/>
</dbReference>
<dbReference type="OrthoDB" id="2135488at2759"/>
<dbReference type="PANTHER" id="PTHR43569">
    <property type="entry name" value="AMIDOHYDROLASE"/>
    <property type="match status" value="1"/>
</dbReference>
<dbReference type="RefSeq" id="XP_030853963.1">
    <property type="nucleotide sequence ID" value="XM_030998103.1"/>
</dbReference>
<dbReference type="AlphaFoldDB" id="A0A7M7PPW5"/>
<evidence type="ECO:0000313" key="4">
    <source>
        <dbReference type="Proteomes" id="UP000007110"/>
    </source>
</evidence>
<reference evidence="3" key="2">
    <citation type="submission" date="2021-01" db="UniProtKB">
        <authorList>
            <consortium name="EnsemblMetazoa"/>
        </authorList>
    </citation>
    <scope>IDENTIFICATION</scope>
</reference>
<dbReference type="InParanoid" id="A0A7M7PPW5"/>
<dbReference type="EnsemblMetazoa" id="XM_030998103">
    <property type="protein sequence ID" value="XP_030853963"/>
    <property type="gene ID" value="LOC763778"/>
</dbReference>
<dbReference type="GO" id="GO:0016787">
    <property type="term" value="F:hydrolase activity"/>
    <property type="evidence" value="ECO:0007669"/>
    <property type="project" value="InterPro"/>
</dbReference>
<protein>
    <recommendedName>
        <fullName evidence="2">Amidohydrolase-related domain-containing protein</fullName>
    </recommendedName>
</protein>
<evidence type="ECO:0000313" key="3">
    <source>
        <dbReference type="EnsemblMetazoa" id="XP_030853963"/>
    </source>
</evidence>
<proteinExistence type="inferred from homology"/>
<dbReference type="InterPro" id="IPR052350">
    <property type="entry name" value="Metallo-dep_Lactonases"/>
</dbReference>
<accession>A0A7M7PPW5</accession>
<feature type="domain" description="Amidohydrolase-related" evidence="2">
    <location>
        <begin position="9"/>
        <end position="286"/>
    </location>
</feature>
<evidence type="ECO:0000256" key="1">
    <source>
        <dbReference type="ARBA" id="ARBA00038310"/>
    </source>
</evidence>
<comment type="similarity">
    <text evidence="1">Belongs to the metallo-dependent hydrolases superfamily.</text>
</comment>
<dbReference type="InterPro" id="IPR032466">
    <property type="entry name" value="Metal_Hydrolase"/>
</dbReference>
<sequence length="293" mass="33529">MARPRPVSIDAHVHFWDLQKFKYEWPTEEDGPLFDNFYPCGYEKALVESGCPVRNGIFVQVVNNTVAETDWALDMATRHKCIVGVVGWIDMCGSDDEVDQELERLSKNPLFLGLRHILDLEEPGWIEKKEVKRTLGRLEKLNLTYDLLLRPHSLHYATEIAQEFPDLRLIIDHIAKPKIKEGEFDSWAKDMSRAASCPNVYVKLSGIVTEADPTSWKPSDLKPYVQHCVKSFGAHRCIFGSDYPVFKVVGATYKQVYNALMECLLDCTTDEERGAIFGENAVRFYQVKVPLQE</sequence>
<dbReference type="PANTHER" id="PTHR43569:SF2">
    <property type="entry name" value="AMIDOHYDROLASE-RELATED DOMAIN-CONTAINING PROTEIN"/>
    <property type="match status" value="1"/>
</dbReference>
<dbReference type="Pfam" id="PF04909">
    <property type="entry name" value="Amidohydro_2"/>
    <property type="match status" value="1"/>
</dbReference>
<organism evidence="3 4">
    <name type="scientific">Strongylocentrotus purpuratus</name>
    <name type="common">Purple sea urchin</name>
    <dbReference type="NCBI Taxonomy" id="7668"/>
    <lineage>
        <taxon>Eukaryota</taxon>
        <taxon>Metazoa</taxon>
        <taxon>Echinodermata</taxon>
        <taxon>Eleutherozoa</taxon>
        <taxon>Echinozoa</taxon>
        <taxon>Echinoidea</taxon>
        <taxon>Euechinoidea</taxon>
        <taxon>Echinacea</taxon>
        <taxon>Camarodonta</taxon>
        <taxon>Echinidea</taxon>
        <taxon>Strongylocentrotidae</taxon>
        <taxon>Strongylocentrotus</taxon>
    </lineage>
</organism>
<dbReference type="GeneID" id="763778"/>
<dbReference type="Proteomes" id="UP000007110">
    <property type="component" value="Unassembled WGS sequence"/>
</dbReference>
<name>A0A7M7PPW5_STRPU</name>
<keyword evidence="4" id="KW-1185">Reference proteome</keyword>
<evidence type="ECO:0000259" key="2">
    <source>
        <dbReference type="Pfam" id="PF04909"/>
    </source>
</evidence>
<dbReference type="InterPro" id="IPR006680">
    <property type="entry name" value="Amidohydro-rel"/>
</dbReference>
<reference evidence="4" key="1">
    <citation type="submission" date="2015-02" db="EMBL/GenBank/DDBJ databases">
        <title>Genome sequencing for Strongylocentrotus purpuratus.</title>
        <authorList>
            <person name="Murali S."/>
            <person name="Liu Y."/>
            <person name="Vee V."/>
            <person name="English A."/>
            <person name="Wang M."/>
            <person name="Skinner E."/>
            <person name="Han Y."/>
            <person name="Muzny D.M."/>
            <person name="Worley K.C."/>
            <person name="Gibbs R.A."/>
        </authorList>
    </citation>
    <scope>NUCLEOTIDE SEQUENCE</scope>
</reference>
<dbReference type="OMA" id="DWPVCLV"/>
<dbReference type="Gene3D" id="3.20.20.140">
    <property type="entry name" value="Metal-dependent hydrolases"/>
    <property type="match status" value="1"/>
</dbReference>